<dbReference type="AlphaFoldDB" id="A0A3E4KRT2"/>
<dbReference type="PROSITE" id="PS51257">
    <property type="entry name" value="PROKAR_LIPOPROTEIN"/>
    <property type="match status" value="1"/>
</dbReference>
<dbReference type="EMBL" id="RCXO01000052">
    <property type="protein sequence ID" value="RYT73183.1"/>
    <property type="molecule type" value="Genomic_DNA"/>
</dbReference>
<dbReference type="RefSeq" id="WP_117707561.1">
    <property type="nucleotide sequence ID" value="NZ_JADNLS010000017.1"/>
</dbReference>
<evidence type="ECO:0008006" key="3">
    <source>
        <dbReference type="Google" id="ProtNLM"/>
    </source>
</evidence>
<name>A0A3E4KRT2_9BACE</name>
<dbReference type="Proteomes" id="UP000291191">
    <property type="component" value="Unassembled WGS sequence"/>
</dbReference>
<protein>
    <recommendedName>
        <fullName evidence="3">Lipoprotein</fullName>
    </recommendedName>
</protein>
<comment type="caution">
    <text evidence="1">The sequence shown here is derived from an EMBL/GenBank/DDBJ whole genome shotgun (WGS) entry which is preliminary data.</text>
</comment>
<reference evidence="1 2" key="1">
    <citation type="journal article" date="2019" name="Science, e1252229">
        <title>Invertible promoters mediate bacterial phase variation, antibiotic resistance, and host adaptation in the gut.</title>
        <authorList>
            <person name="Jiang X."/>
            <person name="Hall A.B."/>
            <person name="Arthur T.D."/>
            <person name="Plichta D.R."/>
            <person name="Covington C.T."/>
            <person name="Poyet M."/>
            <person name="Crothers J."/>
            <person name="Moses P.L."/>
            <person name="Tolonen A.C."/>
            <person name="Vlamakis H."/>
            <person name="Alm E.J."/>
            <person name="Xavier R.J."/>
        </authorList>
    </citation>
    <scope>NUCLEOTIDE SEQUENCE [LARGE SCALE GENOMIC DNA]</scope>
    <source>
        <strain evidence="2">bf_0095</strain>
    </source>
</reference>
<keyword evidence="2" id="KW-1185">Reference proteome</keyword>
<gene>
    <name evidence="1" type="ORF">EAJ06_23160</name>
</gene>
<dbReference type="OrthoDB" id="1100630at2"/>
<evidence type="ECO:0000313" key="2">
    <source>
        <dbReference type="Proteomes" id="UP000291191"/>
    </source>
</evidence>
<organism evidence="1 2">
    <name type="scientific">Bacteroides intestinalis</name>
    <dbReference type="NCBI Taxonomy" id="329854"/>
    <lineage>
        <taxon>Bacteria</taxon>
        <taxon>Pseudomonadati</taxon>
        <taxon>Bacteroidota</taxon>
        <taxon>Bacteroidia</taxon>
        <taxon>Bacteroidales</taxon>
        <taxon>Bacteroidaceae</taxon>
        <taxon>Bacteroides</taxon>
    </lineage>
</organism>
<accession>A0A3E4KRT2</accession>
<sequence length="173" mass="20305">MKLYVYLLGFIAYALSVYSCKNENDELSETSLANISGIEVYWVRNTHSELQNIYSLAFTGANIGWFNVTTREIKLKNIKLDPNRFPVNSKLEFRIKDCPLFITSSFVTNINSQVFLDLVLFYDIIEDKYYLDDCYPNTKAIKNTAEVQQRIFERTTHWEVFINTLKAEKKLRQ</sequence>
<proteinExistence type="predicted"/>
<evidence type="ECO:0000313" key="1">
    <source>
        <dbReference type="EMBL" id="RYT73183.1"/>
    </source>
</evidence>